<comment type="caution">
    <text evidence="1">The sequence shown here is derived from an EMBL/GenBank/DDBJ whole genome shotgun (WGS) entry which is preliminary data.</text>
</comment>
<accession>A0ABP8DRA2</accession>
<protein>
    <submittedName>
        <fullName evidence="1">Uncharacterized protein</fullName>
    </submittedName>
</protein>
<sequence length="62" mass="6080">MNITTHTLPDAHPVGTGCVDGALATVYGTGDPLGAIVGWPLGGGEGLPLGDSGEARPEEIPA</sequence>
<gene>
    <name evidence="1" type="ORF">GCM10022255_096690</name>
</gene>
<evidence type="ECO:0000313" key="2">
    <source>
        <dbReference type="Proteomes" id="UP001500620"/>
    </source>
</evidence>
<organism evidence="1 2">
    <name type="scientific">Dactylosporangium darangshiense</name>
    <dbReference type="NCBI Taxonomy" id="579108"/>
    <lineage>
        <taxon>Bacteria</taxon>
        <taxon>Bacillati</taxon>
        <taxon>Actinomycetota</taxon>
        <taxon>Actinomycetes</taxon>
        <taxon>Micromonosporales</taxon>
        <taxon>Micromonosporaceae</taxon>
        <taxon>Dactylosporangium</taxon>
    </lineage>
</organism>
<keyword evidence="2" id="KW-1185">Reference proteome</keyword>
<evidence type="ECO:0000313" key="1">
    <source>
        <dbReference type="EMBL" id="GAA4261943.1"/>
    </source>
</evidence>
<dbReference type="Proteomes" id="UP001500620">
    <property type="component" value="Unassembled WGS sequence"/>
</dbReference>
<dbReference type="EMBL" id="BAABAT010000048">
    <property type="protein sequence ID" value="GAA4261943.1"/>
    <property type="molecule type" value="Genomic_DNA"/>
</dbReference>
<dbReference type="RefSeq" id="WP_345139156.1">
    <property type="nucleotide sequence ID" value="NZ_BAABAT010000048.1"/>
</dbReference>
<proteinExistence type="predicted"/>
<name>A0ABP8DRA2_9ACTN</name>
<reference evidence="2" key="1">
    <citation type="journal article" date="2019" name="Int. J. Syst. Evol. Microbiol.">
        <title>The Global Catalogue of Microorganisms (GCM) 10K type strain sequencing project: providing services to taxonomists for standard genome sequencing and annotation.</title>
        <authorList>
            <consortium name="The Broad Institute Genomics Platform"/>
            <consortium name="The Broad Institute Genome Sequencing Center for Infectious Disease"/>
            <person name="Wu L."/>
            <person name="Ma J."/>
        </authorList>
    </citation>
    <scope>NUCLEOTIDE SEQUENCE [LARGE SCALE GENOMIC DNA]</scope>
    <source>
        <strain evidence="2">JCM 17441</strain>
    </source>
</reference>